<keyword evidence="2 4" id="KW-0067">ATP-binding</keyword>
<dbReference type="Pfam" id="PF00005">
    <property type="entry name" value="ABC_tran"/>
    <property type="match status" value="1"/>
</dbReference>
<proteinExistence type="predicted"/>
<evidence type="ECO:0000256" key="1">
    <source>
        <dbReference type="ARBA" id="ARBA00022741"/>
    </source>
</evidence>
<keyword evidence="1" id="KW-0547">Nucleotide-binding</keyword>
<dbReference type="OrthoDB" id="87732at2157"/>
<dbReference type="InterPro" id="IPR027417">
    <property type="entry name" value="P-loop_NTPase"/>
</dbReference>
<evidence type="ECO:0000313" key="4">
    <source>
        <dbReference type="EMBL" id="GGT90589.1"/>
    </source>
</evidence>
<dbReference type="EMBL" id="BMQS01000004">
    <property type="protein sequence ID" value="GGT90589.1"/>
    <property type="molecule type" value="Genomic_DNA"/>
</dbReference>
<dbReference type="InterPro" id="IPR017871">
    <property type="entry name" value="ABC_transporter-like_CS"/>
</dbReference>
<dbReference type="InterPro" id="IPR003439">
    <property type="entry name" value="ABC_transporter-like_ATP-bd"/>
</dbReference>
<organism evidence="4 5">
    <name type="scientific">Sulfodiicoccus acidiphilus</name>
    <dbReference type="NCBI Taxonomy" id="1670455"/>
    <lineage>
        <taxon>Archaea</taxon>
        <taxon>Thermoproteota</taxon>
        <taxon>Thermoprotei</taxon>
        <taxon>Sulfolobales</taxon>
        <taxon>Sulfolobaceae</taxon>
        <taxon>Sulfodiicoccus</taxon>
    </lineage>
</organism>
<gene>
    <name evidence="4" type="ORF">GCM10007116_05530</name>
</gene>
<dbReference type="PANTHER" id="PTHR43582">
    <property type="entry name" value="LINEARMYCIN RESISTANCE ATP-BINDING PROTEIN LNRL"/>
    <property type="match status" value="1"/>
</dbReference>
<dbReference type="PROSITE" id="PS00211">
    <property type="entry name" value="ABC_TRANSPORTER_1"/>
    <property type="match status" value="1"/>
</dbReference>
<feature type="domain" description="ABC transporter" evidence="3">
    <location>
        <begin position="2"/>
        <end position="228"/>
    </location>
</feature>
<comment type="caution">
    <text evidence="4">The sequence shown here is derived from an EMBL/GenBank/DDBJ whole genome shotgun (WGS) entry which is preliminary data.</text>
</comment>
<dbReference type="Gene3D" id="3.40.50.300">
    <property type="entry name" value="P-loop containing nucleotide triphosphate hydrolases"/>
    <property type="match status" value="1"/>
</dbReference>
<dbReference type="Proteomes" id="UP000616143">
    <property type="component" value="Unassembled WGS sequence"/>
</dbReference>
<evidence type="ECO:0000256" key="2">
    <source>
        <dbReference type="ARBA" id="ARBA00022840"/>
    </source>
</evidence>
<accession>A0A830GZJ9</accession>
<dbReference type="PANTHER" id="PTHR43582:SF2">
    <property type="entry name" value="LINEARMYCIN RESISTANCE ATP-BINDING PROTEIN LNRL"/>
    <property type="match status" value="1"/>
</dbReference>
<dbReference type="SMART" id="SM00382">
    <property type="entry name" value="AAA"/>
    <property type="match status" value="1"/>
</dbReference>
<dbReference type="AlphaFoldDB" id="A0A830GZJ9"/>
<dbReference type="PROSITE" id="PS50893">
    <property type="entry name" value="ABC_TRANSPORTER_2"/>
    <property type="match status" value="1"/>
</dbReference>
<dbReference type="GO" id="GO:0016887">
    <property type="term" value="F:ATP hydrolysis activity"/>
    <property type="evidence" value="ECO:0007669"/>
    <property type="project" value="InterPro"/>
</dbReference>
<evidence type="ECO:0000313" key="5">
    <source>
        <dbReference type="Proteomes" id="UP000616143"/>
    </source>
</evidence>
<reference evidence="4" key="1">
    <citation type="journal article" date="2014" name="Int. J. Syst. Evol. Microbiol.">
        <title>Complete genome sequence of Corynebacterium casei LMG S-19264T (=DSM 44701T), isolated from a smear-ripened cheese.</title>
        <authorList>
            <consortium name="US DOE Joint Genome Institute (JGI-PGF)"/>
            <person name="Walter F."/>
            <person name="Albersmeier A."/>
            <person name="Kalinowski J."/>
            <person name="Ruckert C."/>
        </authorList>
    </citation>
    <scope>NUCLEOTIDE SEQUENCE</scope>
    <source>
        <strain evidence="4">JCM 31740</strain>
    </source>
</reference>
<dbReference type="RefSeq" id="WP_188848371.1">
    <property type="nucleotide sequence ID" value="NZ_BMQS01000004.1"/>
</dbReference>
<dbReference type="SUPFAM" id="SSF52540">
    <property type="entry name" value="P-loop containing nucleoside triphosphate hydrolases"/>
    <property type="match status" value="1"/>
</dbReference>
<sequence>MIEVQDLRKRYGHLEAIKGITFSSNVDVLTIVGRNGAGKTTLMRILSTQLAPTSGHAKVNGYDVVKEARKVRDIVCSIPQEAKPAGMASPFEHVVMYLTARGMTFKEAGESARRSLKEVGLWEFKDKPCDELSGGMKRKVFVAMALASEAEVVFLDEPTTGLDPLSRMEVWSIVKNLKAQVVLTTHYMEEAGELSKEIVLMHQGRVIVSGTASSLLKPLEGKVRVEGYEEGFKVGRSKIAYLDKERARDLVGDGYVIKPISLDDLFVLYGLQEN</sequence>
<dbReference type="InterPro" id="IPR003593">
    <property type="entry name" value="AAA+_ATPase"/>
</dbReference>
<name>A0A830GZJ9_9CREN</name>
<reference evidence="4" key="2">
    <citation type="submission" date="2020-09" db="EMBL/GenBank/DDBJ databases">
        <authorList>
            <person name="Sun Q."/>
            <person name="Ohkuma M."/>
        </authorList>
    </citation>
    <scope>NUCLEOTIDE SEQUENCE</scope>
    <source>
        <strain evidence="4">JCM 31740</strain>
    </source>
</reference>
<protein>
    <submittedName>
        <fullName evidence="4">Multidrug ABC transporter ATP-binding protein</fullName>
    </submittedName>
</protein>
<evidence type="ECO:0000259" key="3">
    <source>
        <dbReference type="PROSITE" id="PS50893"/>
    </source>
</evidence>
<dbReference type="GO" id="GO:0005524">
    <property type="term" value="F:ATP binding"/>
    <property type="evidence" value="ECO:0007669"/>
    <property type="project" value="UniProtKB-KW"/>
</dbReference>